<organism evidence="2 3">
    <name type="scientific">Halobellus litoreus</name>
    <dbReference type="NCBI Taxonomy" id="755310"/>
    <lineage>
        <taxon>Archaea</taxon>
        <taxon>Methanobacteriati</taxon>
        <taxon>Methanobacteriota</taxon>
        <taxon>Stenosarchaea group</taxon>
        <taxon>Halobacteria</taxon>
        <taxon>Halobacteriales</taxon>
        <taxon>Haloferacaceae</taxon>
        <taxon>Halobellus</taxon>
    </lineage>
</organism>
<dbReference type="RefSeq" id="WP_256308815.1">
    <property type="nucleotide sequence ID" value="NZ_JANHAW010000003.1"/>
</dbReference>
<feature type="transmembrane region" description="Helical" evidence="1">
    <location>
        <begin position="244"/>
        <end position="265"/>
    </location>
</feature>
<evidence type="ECO:0000313" key="3">
    <source>
        <dbReference type="Proteomes" id="UP001597092"/>
    </source>
</evidence>
<feature type="transmembrane region" description="Helical" evidence="1">
    <location>
        <begin position="75"/>
        <end position="95"/>
    </location>
</feature>
<feature type="transmembrane region" description="Helical" evidence="1">
    <location>
        <begin position="209"/>
        <end position="232"/>
    </location>
</feature>
<feature type="transmembrane region" description="Helical" evidence="1">
    <location>
        <begin position="143"/>
        <end position="164"/>
    </location>
</feature>
<keyword evidence="1" id="KW-0472">Membrane</keyword>
<evidence type="ECO:0000256" key="1">
    <source>
        <dbReference type="SAM" id="Phobius"/>
    </source>
</evidence>
<proteinExistence type="predicted"/>
<name>A0ABD6DZA9_9EURY</name>
<feature type="transmembrane region" description="Helical" evidence="1">
    <location>
        <begin position="184"/>
        <end position="202"/>
    </location>
</feature>
<feature type="transmembrane region" description="Helical" evidence="1">
    <location>
        <begin position="101"/>
        <end position="122"/>
    </location>
</feature>
<dbReference type="Proteomes" id="UP001597092">
    <property type="component" value="Unassembled WGS sequence"/>
</dbReference>
<keyword evidence="1" id="KW-0812">Transmembrane</keyword>
<sequence length="283" mass="30313">MTGDLHRWHVLATLSILALSALSALLGLFRPGHYNDAPGLVESYQMQDLAILVVGIPVLAVGLWYAMRGSPRGRVVWLGGLAYATYLWGSVAIQITFNELFLVYVALFGLSLFTLIGGFVTTDAEAIRNSVEDRIRPSRYSGFLVLIGVGLAALWLSDIVPALLSGTTPRIVEEAGPQAMASHVLDLGVVVPSIFLAAAWLYQRRTWGFVFAGVVLVLGATLGASIASMTLVLGRGDAVTVSPVAAFFSYLPVLVAAVLAVTYVFSMKRERQPSTNEGDRQSA</sequence>
<evidence type="ECO:0000313" key="2">
    <source>
        <dbReference type="EMBL" id="MFD1686188.1"/>
    </source>
</evidence>
<dbReference type="EMBL" id="JBHUDP010000003">
    <property type="protein sequence ID" value="MFD1686188.1"/>
    <property type="molecule type" value="Genomic_DNA"/>
</dbReference>
<dbReference type="AlphaFoldDB" id="A0ABD6DZA9"/>
<keyword evidence="3" id="KW-1185">Reference proteome</keyword>
<protein>
    <submittedName>
        <fullName evidence="2">Uncharacterized protein</fullName>
    </submittedName>
</protein>
<keyword evidence="1" id="KW-1133">Transmembrane helix</keyword>
<gene>
    <name evidence="2" type="ORF">ACFSAS_11245</name>
</gene>
<accession>A0ABD6DZA9</accession>
<reference evidence="2 3" key="1">
    <citation type="journal article" date="2019" name="Int. J. Syst. Evol. Microbiol.">
        <title>The Global Catalogue of Microorganisms (GCM) 10K type strain sequencing project: providing services to taxonomists for standard genome sequencing and annotation.</title>
        <authorList>
            <consortium name="The Broad Institute Genomics Platform"/>
            <consortium name="The Broad Institute Genome Sequencing Center for Infectious Disease"/>
            <person name="Wu L."/>
            <person name="Ma J."/>
        </authorList>
    </citation>
    <scope>NUCLEOTIDE SEQUENCE [LARGE SCALE GENOMIC DNA]</scope>
    <source>
        <strain evidence="2 3">CGMCC 1.10387</strain>
    </source>
</reference>
<feature type="transmembrane region" description="Helical" evidence="1">
    <location>
        <begin position="49"/>
        <end position="66"/>
    </location>
</feature>
<feature type="transmembrane region" description="Helical" evidence="1">
    <location>
        <begin position="7"/>
        <end position="29"/>
    </location>
</feature>
<comment type="caution">
    <text evidence="2">The sequence shown here is derived from an EMBL/GenBank/DDBJ whole genome shotgun (WGS) entry which is preliminary data.</text>
</comment>